<dbReference type="PANTHER" id="PTHR45833">
    <property type="entry name" value="METHIONINE SYNTHASE"/>
    <property type="match status" value="1"/>
</dbReference>
<evidence type="ECO:0000259" key="7">
    <source>
        <dbReference type="PROSITE" id="PS50972"/>
    </source>
</evidence>
<dbReference type="GO" id="GO:0005829">
    <property type="term" value="C:cytosol"/>
    <property type="evidence" value="ECO:0007669"/>
    <property type="project" value="TreeGrafter"/>
</dbReference>
<dbReference type="GO" id="GO:0008705">
    <property type="term" value="F:methionine synthase activity"/>
    <property type="evidence" value="ECO:0007669"/>
    <property type="project" value="TreeGrafter"/>
</dbReference>
<dbReference type="AlphaFoldDB" id="A0A8J6NLT7"/>
<dbReference type="PANTHER" id="PTHR45833:SF1">
    <property type="entry name" value="METHIONINE SYNTHASE"/>
    <property type="match status" value="1"/>
</dbReference>
<keyword evidence="2" id="KW-0489">Methyltransferase</keyword>
<evidence type="ECO:0000256" key="3">
    <source>
        <dbReference type="ARBA" id="ARBA00022628"/>
    </source>
</evidence>
<dbReference type="InterPro" id="IPR050554">
    <property type="entry name" value="Met_Synthase/Corrinoid"/>
</dbReference>
<gene>
    <name evidence="8" type="ORF">H8E29_06375</name>
</gene>
<dbReference type="InterPro" id="IPR011005">
    <property type="entry name" value="Dihydropteroate_synth-like_sf"/>
</dbReference>
<dbReference type="InterPro" id="IPR000489">
    <property type="entry name" value="Pterin-binding_dom"/>
</dbReference>
<keyword evidence="5" id="KW-0479">Metal-binding</keyword>
<sequence length="284" mass="30073">METVLKSEKQEVKISIDSPFVIIGEKINPTGRKILAGKIKEGDYEYIRGLAIKQVEAGADILDVNVGVPGIDEVAVLPEVARIVTESVDVPVCLDSANHAALAAALAVLPGKPLVNSVNGEEKSLAAVLPVVKEYGAAVIGLTMDDNGIPNDAETRVAIAARIIERAAKLGIGIEDIVIDPLVLTVGADSNAGAVTLQTIQMLKQEFGVNINLGASNVSFGLPDRHIINQAFLSLAIGMGATCAITDPIKLTNTIRATDLLMGRDNHGMRYIGYWREHKPKEAA</sequence>
<evidence type="ECO:0000256" key="6">
    <source>
        <dbReference type="ARBA" id="ARBA00023285"/>
    </source>
</evidence>
<dbReference type="Proteomes" id="UP000614469">
    <property type="component" value="Unassembled WGS sequence"/>
</dbReference>
<accession>A0A8J6NLT7</accession>
<name>A0A8J6NLT7_9CHLR</name>
<keyword evidence="4 8" id="KW-0808">Transferase</keyword>
<dbReference type="GO" id="GO:0032259">
    <property type="term" value="P:methylation"/>
    <property type="evidence" value="ECO:0007669"/>
    <property type="project" value="UniProtKB-KW"/>
</dbReference>
<proteinExistence type="inferred from homology"/>
<comment type="similarity">
    <text evidence="1">Belongs to the vitamin-B12 dependent methionine synthase family.</text>
</comment>
<evidence type="ECO:0000256" key="1">
    <source>
        <dbReference type="ARBA" id="ARBA00010398"/>
    </source>
</evidence>
<keyword evidence="6" id="KW-0170">Cobalt</keyword>
<dbReference type="GO" id="GO:0046872">
    <property type="term" value="F:metal ion binding"/>
    <property type="evidence" value="ECO:0007669"/>
    <property type="project" value="UniProtKB-KW"/>
</dbReference>
<evidence type="ECO:0000256" key="2">
    <source>
        <dbReference type="ARBA" id="ARBA00022603"/>
    </source>
</evidence>
<protein>
    <submittedName>
        <fullName evidence="8">Dihydropteroate synthase</fullName>
        <ecNumber evidence="8">2.5.1.15</ecNumber>
    </submittedName>
</protein>
<evidence type="ECO:0000256" key="5">
    <source>
        <dbReference type="ARBA" id="ARBA00022723"/>
    </source>
</evidence>
<evidence type="ECO:0000256" key="4">
    <source>
        <dbReference type="ARBA" id="ARBA00022679"/>
    </source>
</evidence>
<organism evidence="8 9">
    <name type="scientific">Candidatus Desulfolinea nitratireducens</name>
    <dbReference type="NCBI Taxonomy" id="2841698"/>
    <lineage>
        <taxon>Bacteria</taxon>
        <taxon>Bacillati</taxon>
        <taxon>Chloroflexota</taxon>
        <taxon>Anaerolineae</taxon>
        <taxon>Anaerolineales</taxon>
        <taxon>Anaerolineales incertae sedis</taxon>
        <taxon>Candidatus Desulfolinea</taxon>
    </lineage>
</organism>
<evidence type="ECO:0000313" key="9">
    <source>
        <dbReference type="Proteomes" id="UP000614469"/>
    </source>
</evidence>
<keyword evidence="3" id="KW-0846">Cobalamin</keyword>
<dbReference type="SUPFAM" id="SSF51717">
    <property type="entry name" value="Dihydropteroate synthetase-like"/>
    <property type="match status" value="1"/>
</dbReference>
<feature type="domain" description="Pterin-binding" evidence="7">
    <location>
        <begin position="20"/>
        <end position="270"/>
    </location>
</feature>
<dbReference type="NCBIfam" id="NF005719">
    <property type="entry name" value="PRK07535.1"/>
    <property type="match status" value="1"/>
</dbReference>
<comment type="caution">
    <text evidence="8">The sequence shown here is derived from an EMBL/GenBank/DDBJ whole genome shotgun (WGS) entry which is preliminary data.</text>
</comment>
<dbReference type="Pfam" id="PF00809">
    <property type="entry name" value="Pterin_bind"/>
    <property type="match status" value="1"/>
</dbReference>
<reference evidence="8 9" key="1">
    <citation type="submission" date="2020-08" db="EMBL/GenBank/DDBJ databases">
        <title>Bridging the membrane lipid divide: bacteria of the FCB group superphylum have the potential to synthesize archaeal ether lipids.</title>
        <authorList>
            <person name="Villanueva L."/>
            <person name="Von Meijenfeldt F.A.B."/>
            <person name="Westbye A.B."/>
            <person name="Yadav S."/>
            <person name="Hopmans E.C."/>
            <person name="Dutilh B.E."/>
            <person name="Sinninghe Damste J.S."/>
        </authorList>
    </citation>
    <scope>NUCLEOTIDE SEQUENCE [LARGE SCALE GENOMIC DNA]</scope>
    <source>
        <strain evidence="8">NIOZ-UU36</strain>
    </source>
</reference>
<dbReference type="GO" id="GO:0046653">
    <property type="term" value="P:tetrahydrofolate metabolic process"/>
    <property type="evidence" value="ECO:0007669"/>
    <property type="project" value="TreeGrafter"/>
</dbReference>
<dbReference type="GO" id="GO:0004156">
    <property type="term" value="F:dihydropteroate synthase activity"/>
    <property type="evidence" value="ECO:0007669"/>
    <property type="project" value="UniProtKB-EC"/>
</dbReference>
<dbReference type="EC" id="2.5.1.15" evidence="8"/>
<dbReference type="EMBL" id="JACNJN010000082">
    <property type="protein sequence ID" value="MBC8334869.1"/>
    <property type="molecule type" value="Genomic_DNA"/>
</dbReference>
<evidence type="ECO:0000313" key="8">
    <source>
        <dbReference type="EMBL" id="MBC8334869.1"/>
    </source>
</evidence>
<dbReference type="Gene3D" id="3.20.20.20">
    <property type="entry name" value="Dihydropteroate synthase-like"/>
    <property type="match status" value="1"/>
</dbReference>
<dbReference type="GO" id="GO:0050667">
    <property type="term" value="P:homocysteine metabolic process"/>
    <property type="evidence" value="ECO:0007669"/>
    <property type="project" value="TreeGrafter"/>
</dbReference>
<dbReference type="GO" id="GO:0031419">
    <property type="term" value="F:cobalamin binding"/>
    <property type="evidence" value="ECO:0007669"/>
    <property type="project" value="UniProtKB-KW"/>
</dbReference>
<dbReference type="PROSITE" id="PS50972">
    <property type="entry name" value="PTERIN_BINDING"/>
    <property type="match status" value="1"/>
</dbReference>